<name>A0A1I0KE16_9FIRM</name>
<dbReference type="InterPro" id="IPR031924">
    <property type="entry name" value="GH115"/>
</dbReference>
<keyword evidence="3" id="KW-1185">Reference proteome</keyword>
<dbReference type="PANTHER" id="PTHR37842:SF2">
    <property type="entry name" value="GYLCOSYL HYDROLASE 115 C-TERMINAL DOMAIN-CONTAINING PROTEIN"/>
    <property type="match status" value="1"/>
</dbReference>
<dbReference type="EMBL" id="FOIM01000072">
    <property type="protein sequence ID" value="SEU22656.1"/>
    <property type="molecule type" value="Genomic_DNA"/>
</dbReference>
<dbReference type="Proteomes" id="UP000198508">
    <property type="component" value="Unassembled WGS sequence"/>
</dbReference>
<dbReference type="GO" id="GO:0016787">
    <property type="term" value="F:hydrolase activity"/>
    <property type="evidence" value="ECO:0007669"/>
    <property type="project" value="UniProtKB-KW"/>
</dbReference>
<keyword evidence="1 2" id="KW-0378">Hydrolase</keyword>
<dbReference type="InterPro" id="IPR042301">
    <property type="entry name" value="GH115_sf"/>
</dbReference>
<dbReference type="STRING" id="460384.SAMN05216313_1728"/>
<dbReference type="InterPro" id="IPR029018">
    <property type="entry name" value="Hex-like_dom2"/>
</dbReference>
<organism evidence="2 3">
    <name type="scientific">Enterocloster lavalensis</name>
    <dbReference type="NCBI Taxonomy" id="460384"/>
    <lineage>
        <taxon>Bacteria</taxon>
        <taxon>Bacillati</taxon>
        <taxon>Bacillota</taxon>
        <taxon>Clostridia</taxon>
        <taxon>Lachnospirales</taxon>
        <taxon>Lachnospiraceae</taxon>
        <taxon>Enterocloster</taxon>
    </lineage>
</organism>
<dbReference type="Pfam" id="PF15979">
    <property type="entry name" value="Glyco_hydro_115"/>
    <property type="match status" value="1"/>
</dbReference>
<dbReference type="GO" id="GO:0005975">
    <property type="term" value="P:carbohydrate metabolic process"/>
    <property type="evidence" value="ECO:0007669"/>
    <property type="project" value="UniProtKB-ARBA"/>
</dbReference>
<evidence type="ECO:0000313" key="3">
    <source>
        <dbReference type="Proteomes" id="UP000198508"/>
    </source>
</evidence>
<protein>
    <submittedName>
        <fullName evidence="2">Glycosyl hydrolase family 115</fullName>
    </submittedName>
</protein>
<dbReference type="RefSeq" id="WP_092372047.1">
    <property type="nucleotide sequence ID" value="NZ_DAINWJ010000122.1"/>
</dbReference>
<accession>A0A1I0KE16</accession>
<evidence type="ECO:0000256" key="1">
    <source>
        <dbReference type="ARBA" id="ARBA00022801"/>
    </source>
</evidence>
<dbReference type="AlphaFoldDB" id="A0A1I0KE16"/>
<sequence length="681" mass="78582">MEYFTLNRDTKLINSDFPEKPVERAVRRFYRDMDMALLPGPRERAGGRIRLCRACLPPEQYRICPASGDELVIEASDELGVIYALIYISRAYLGILPFWFWNDQKIERKESALISQAVCESKEPPVRYRGWFINDEVLISAWDAGIDQDYPWEMVFEALLRCGGNLVIPGTDRNAKTYEKLASEMGLWITQHHAEPLGAEMFARAYPDRTPSYQEAPELFRGLWEEGILRQKNYKVIWNIGFRGQGDIPFWEQDPAYDTPQKRGELISRILKEQCALVRRHVENPVFCTNLYGETMELYQQGMIKLPEDVIMVWADNGYGKMVSRRQGNHNPRIPALPAAWQPGQRHGVYYHVSFYDLQAANHITMIPNSMEFVERELKSAYGRGIRCMWLINASNIKPHVYPLDFLAGLWNGENLTPQEHLRHYLAEYFPQCAGGAKGRDLLTAMASCFQDYHRAAVPFGVEEDEHAGEQFYNYVTRELSCCWIRDGGKAACRTLFWCTEEESLGRQVRWYRTLCEGCLPAFTRLWERCADLSGSGGRLWEDSILLQVKIHRCCLEGAVLFGEAFDKYEAGELMGAFFTLGRAADCYQEAAEAMEACSHGKWRGFYHNECLTDVKETAYLLRRVMSYVRILGDGPYFYGWQREVIYPPEDRRVVLLTNFENHMTDEALYQAMKKNGVPGI</sequence>
<dbReference type="Gene3D" id="3.20.20.520">
    <property type="entry name" value="Glycosyl hydrolase family 115"/>
    <property type="match status" value="1"/>
</dbReference>
<proteinExistence type="predicted"/>
<gene>
    <name evidence="2" type="ORF">SAMN05216313_1728</name>
</gene>
<evidence type="ECO:0000313" key="2">
    <source>
        <dbReference type="EMBL" id="SEU22656.1"/>
    </source>
</evidence>
<dbReference type="PANTHER" id="PTHR37842">
    <property type="match status" value="1"/>
</dbReference>
<reference evidence="3" key="1">
    <citation type="submission" date="2016-10" db="EMBL/GenBank/DDBJ databases">
        <authorList>
            <person name="Varghese N."/>
            <person name="Submissions S."/>
        </authorList>
    </citation>
    <scope>NUCLEOTIDE SEQUENCE [LARGE SCALE GENOMIC DNA]</scope>
    <source>
        <strain evidence="3">NLAE-zl-G277</strain>
    </source>
</reference>
<dbReference type="Gene3D" id="3.30.379.10">
    <property type="entry name" value="Chitobiase/beta-hexosaminidase domain 2-like"/>
    <property type="match status" value="1"/>
</dbReference>